<dbReference type="AlphaFoldDB" id="A0A5J5CS34"/>
<dbReference type="Proteomes" id="UP000327493">
    <property type="component" value="Chromosome 15"/>
</dbReference>
<accession>A0A5J5CS34</accession>
<name>A0A5J5CS34_9PERO</name>
<dbReference type="EMBL" id="VOFY01000015">
    <property type="protein sequence ID" value="KAA8585118.1"/>
    <property type="molecule type" value="Genomic_DNA"/>
</dbReference>
<gene>
    <name evidence="1" type="ORF">FQN60_003812</name>
</gene>
<protein>
    <submittedName>
        <fullName evidence="1">Uncharacterized protein</fullName>
    </submittedName>
</protein>
<proteinExistence type="predicted"/>
<keyword evidence="2" id="KW-1185">Reference proteome</keyword>
<comment type="caution">
    <text evidence="1">The sequence shown here is derived from an EMBL/GenBank/DDBJ whole genome shotgun (WGS) entry which is preliminary data.</text>
</comment>
<evidence type="ECO:0000313" key="1">
    <source>
        <dbReference type="EMBL" id="KAA8585118.1"/>
    </source>
</evidence>
<reference evidence="1 2" key="1">
    <citation type="submission" date="2019-08" db="EMBL/GenBank/DDBJ databases">
        <title>A chromosome-level genome assembly, high-density linkage maps, and genome scans reveal the genomic architecture of hybrid incompatibilities underlying speciation via character displacement in darters (Percidae: Etheostominae).</title>
        <authorList>
            <person name="Moran R.L."/>
            <person name="Catchen J.M."/>
            <person name="Fuller R.C."/>
        </authorList>
    </citation>
    <scope>NUCLEOTIDE SEQUENCE [LARGE SCALE GENOMIC DNA]</scope>
    <source>
        <strain evidence="1">EspeVRDwgs_2016</strain>
        <tissue evidence="1">Muscle</tissue>
    </source>
</reference>
<organism evidence="1 2">
    <name type="scientific">Etheostoma spectabile</name>
    <name type="common">orangethroat darter</name>
    <dbReference type="NCBI Taxonomy" id="54343"/>
    <lineage>
        <taxon>Eukaryota</taxon>
        <taxon>Metazoa</taxon>
        <taxon>Chordata</taxon>
        <taxon>Craniata</taxon>
        <taxon>Vertebrata</taxon>
        <taxon>Euteleostomi</taxon>
        <taxon>Actinopterygii</taxon>
        <taxon>Neopterygii</taxon>
        <taxon>Teleostei</taxon>
        <taxon>Neoteleostei</taxon>
        <taxon>Acanthomorphata</taxon>
        <taxon>Eupercaria</taxon>
        <taxon>Perciformes</taxon>
        <taxon>Percoidei</taxon>
        <taxon>Percidae</taxon>
        <taxon>Etheostomatinae</taxon>
        <taxon>Etheostoma</taxon>
    </lineage>
</organism>
<evidence type="ECO:0000313" key="2">
    <source>
        <dbReference type="Proteomes" id="UP000327493"/>
    </source>
</evidence>
<sequence length="169" mass="18725">MKRNCWRRAVKKRKSSILARLSPRHTLRPENEKKGHEGVSPDKFTLLIQEVGRVEVTLEGDVTAGFVRNGYGGNVGQSLCLMDDSISVGQVLPVLYSDLSATDHPAQLCLKLTPDTRALCWAKFFGTGLSEKSTDAIWACGFRCAYMLTCCSTSIFTARPKLRTSEPRV</sequence>